<dbReference type="PANTHER" id="PTHR33755:SF6">
    <property type="entry name" value="PLASMID STABILIZATION SYSTEM PROTEIN"/>
    <property type="match status" value="1"/>
</dbReference>
<dbReference type="RefSeq" id="WP_087146587.1">
    <property type="nucleotide sequence ID" value="NZ_FUKJ01000146.1"/>
</dbReference>
<accession>A0A1R4H5T9</accession>
<gene>
    <name evidence="3" type="ORF">CRENPOLYSF2_230002</name>
</gene>
<dbReference type="Gene3D" id="3.30.2310.20">
    <property type="entry name" value="RelE-like"/>
    <property type="match status" value="1"/>
</dbReference>
<keyword evidence="2" id="KW-1277">Toxin-antitoxin system</keyword>
<proteinExistence type="inferred from homology"/>
<dbReference type="AlphaFoldDB" id="A0A1R4H5T9"/>
<protein>
    <recommendedName>
        <fullName evidence="5">Toxin Y4kP</fullName>
    </recommendedName>
</protein>
<sequence length="96" mass="11092">MLIFWLEAAELDAIEILEYIAQDNITAAYGVYEAIQQQVNHLAEHPKLGRIRRVKGTRELVISGTPYIVAYRVMGEIIQILRILHGAQKWERQFLS</sequence>
<dbReference type="OrthoDB" id="9798046at2"/>
<name>A0A1R4H5T9_9GAMM</name>
<dbReference type="Pfam" id="PF05016">
    <property type="entry name" value="ParE_toxin"/>
    <property type="match status" value="1"/>
</dbReference>
<dbReference type="PANTHER" id="PTHR33755">
    <property type="entry name" value="TOXIN PARE1-RELATED"/>
    <property type="match status" value="1"/>
</dbReference>
<dbReference type="InterPro" id="IPR035093">
    <property type="entry name" value="RelE/ParE_toxin_dom_sf"/>
</dbReference>
<evidence type="ECO:0000256" key="2">
    <source>
        <dbReference type="ARBA" id="ARBA00022649"/>
    </source>
</evidence>
<comment type="similarity">
    <text evidence="1">Belongs to the RelE toxin family.</text>
</comment>
<evidence type="ECO:0000256" key="1">
    <source>
        <dbReference type="ARBA" id="ARBA00006226"/>
    </source>
</evidence>
<keyword evidence="4" id="KW-1185">Reference proteome</keyword>
<evidence type="ECO:0008006" key="5">
    <source>
        <dbReference type="Google" id="ProtNLM"/>
    </source>
</evidence>
<reference evidence="4" key="1">
    <citation type="submission" date="2017-02" db="EMBL/GenBank/DDBJ databases">
        <authorList>
            <person name="Daims H."/>
        </authorList>
    </citation>
    <scope>NUCLEOTIDE SEQUENCE [LARGE SCALE GENOMIC DNA]</scope>
</reference>
<dbReference type="Proteomes" id="UP000195442">
    <property type="component" value="Unassembled WGS sequence"/>
</dbReference>
<dbReference type="InterPro" id="IPR007712">
    <property type="entry name" value="RelE/ParE_toxin"/>
</dbReference>
<evidence type="ECO:0000313" key="4">
    <source>
        <dbReference type="Proteomes" id="UP000195442"/>
    </source>
</evidence>
<dbReference type="NCBIfam" id="TIGR02385">
    <property type="entry name" value="RelE_StbE"/>
    <property type="match status" value="1"/>
</dbReference>
<evidence type="ECO:0000313" key="3">
    <source>
        <dbReference type="EMBL" id="SJM91549.1"/>
    </source>
</evidence>
<organism evidence="3 4">
    <name type="scientific">Crenothrix polyspora</name>
    <dbReference type="NCBI Taxonomy" id="360316"/>
    <lineage>
        <taxon>Bacteria</taxon>
        <taxon>Pseudomonadati</taxon>
        <taxon>Pseudomonadota</taxon>
        <taxon>Gammaproteobacteria</taxon>
        <taxon>Methylococcales</taxon>
        <taxon>Crenotrichaceae</taxon>
        <taxon>Crenothrix</taxon>
    </lineage>
</organism>
<dbReference type="InterPro" id="IPR051803">
    <property type="entry name" value="TA_system_RelE-like_toxin"/>
</dbReference>
<dbReference type="EMBL" id="FUKJ01000146">
    <property type="protein sequence ID" value="SJM91549.1"/>
    <property type="molecule type" value="Genomic_DNA"/>
</dbReference>